<comment type="caution">
    <text evidence="2">The sequence shown here is derived from an EMBL/GenBank/DDBJ whole genome shotgun (WGS) entry which is preliminary data.</text>
</comment>
<dbReference type="PANTHER" id="PTHR30543:SF21">
    <property type="entry name" value="NAD(P)H-DEPENDENT FMN REDUCTASE LOT6"/>
    <property type="match status" value="1"/>
</dbReference>
<dbReference type="InterPro" id="IPR029039">
    <property type="entry name" value="Flavoprotein-like_sf"/>
</dbReference>
<dbReference type="SUPFAM" id="SSF52218">
    <property type="entry name" value="Flavoproteins"/>
    <property type="match status" value="1"/>
</dbReference>
<dbReference type="AlphaFoldDB" id="A0A971IDJ0"/>
<reference evidence="2" key="2">
    <citation type="submission" date="2020-01" db="EMBL/GenBank/DDBJ databases">
        <authorList>
            <person name="Campanaro S."/>
        </authorList>
    </citation>
    <scope>NUCLEOTIDE SEQUENCE</scope>
    <source>
        <strain evidence="2">AS01afH2WH_6</strain>
    </source>
</reference>
<dbReference type="EMBL" id="JAAXZR010000025">
    <property type="protein sequence ID" value="NLT80181.1"/>
    <property type="molecule type" value="Genomic_DNA"/>
</dbReference>
<organism evidence="2 3">
    <name type="scientific">Bifidobacterium crudilactis</name>
    <dbReference type="NCBI Taxonomy" id="327277"/>
    <lineage>
        <taxon>Bacteria</taxon>
        <taxon>Bacillati</taxon>
        <taxon>Actinomycetota</taxon>
        <taxon>Actinomycetes</taxon>
        <taxon>Bifidobacteriales</taxon>
        <taxon>Bifidobacteriaceae</taxon>
        <taxon>Bifidobacterium</taxon>
    </lineage>
</organism>
<proteinExistence type="predicted"/>
<evidence type="ECO:0000313" key="3">
    <source>
        <dbReference type="Proteomes" id="UP000767327"/>
    </source>
</evidence>
<protein>
    <submittedName>
        <fullName evidence="2">NAD(P)H-dependent oxidoreductase</fullName>
    </submittedName>
</protein>
<dbReference type="InterPro" id="IPR005025">
    <property type="entry name" value="FMN_Rdtase-like_dom"/>
</dbReference>
<dbReference type="GO" id="GO:0005829">
    <property type="term" value="C:cytosol"/>
    <property type="evidence" value="ECO:0007669"/>
    <property type="project" value="TreeGrafter"/>
</dbReference>
<dbReference type="Pfam" id="PF03358">
    <property type="entry name" value="FMN_red"/>
    <property type="match status" value="1"/>
</dbReference>
<dbReference type="PANTHER" id="PTHR30543">
    <property type="entry name" value="CHROMATE REDUCTASE"/>
    <property type="match status" value="1"/>
</dbReference>
<gene>
    <name evidence="2" type="ORF">GXW98_07865</name>
</gene>
<sequence>MNIGIILGSTRPSRISPSIGSWIAQTLNDGNVSARTIDLLDVDLPFLNEETMPSLHHYTRDSTKQWSDIVSGYDGFVLLSPQYNWGYPAVLKNALDTLYTEWRGKPVSLVTYGGHGGFQAALGLGLVVRGLHMRPLPTNPQISISEHDTDEQGQLMDVDALLSPYLPSFQSMGAEFLSAMNV</sequence>
<dbReference type="RefSeq" id="WP_273174248.1">
    <property type="nucleotide sequence ID" value="NZ_JAAXZR010000025.1"/>
</dbReference>
<name>A0A971IDJ0_9BIFI</name>
<dbReference type="GO" id="GO:0016491">
    <property type="term" value="F:oxidoreductase activity"/>
    <property type="evidence" value="ECO:0007669"/>
    <property type="project" value="InterPro"/>
</dbReference>
<evidence type="ECO:0000313" key="2">
    <source>
        <dbReference type="EMBL" id="NLT80181.1"/>
    </source>
</evidence>
<dbReference type="InterPro" id="IPR050712">
    <property type="entry name" value="NAD(P)H-dep_reductase"/>
</dbReference>
<evidence type="ECO:0000259" key="1">
    <source>
        <dbReference type="Pfam" id="PF03358"/>
    </source>
</evidence>
<reference evidence="2" key="1">
    <citation type="journal article" date="2020" name="Biotechnol. Biofuels">
        <title>New insights from the biogas microbiome by comprehensive genome-resolved metagenomics of nearly 1600 species originating from multiple anaerobic digesters.</title>
        <authorList>
            <person name="Campanaro S."/>
            <person name="Treu L."/>
            <person name="Rodriguez-R L.M."/>
            <person name="Kovalovszki A."/>
            <person name="Ziels R.M."/>
            <person name="Maus I."/>
            <person name="Zhu X."/>
            <person name="Kougias P.G."/>
            <person name="Basile A."/>
            <person name="Luo G."/>
            <person name="Schluter A."/>
            <person name="Konstantinidis K.T."/>
            <person name="Angelidaki I."/>
        </authorList>
    </citation>
    <scope>NUCLEOTIDE SEQUENCE</scope>
    <source>
        <strain evidence="2">AS01afH2WH_6</strain>
    </source>
</reference>
<accession>A0A971IDJ0</accession>
<dbReference type="Proteomes" id="UP000767327">
    <property type="component" value="Unassembled WGS sequence"/>
</dbReference>
<dbReference type="Gene3D" id="3.40.50.360">
    <property type="match status" value="1"/>
</dbReference>
<dbReference type="GO" id="GO:0010181">
    <property type="term" value="F:FMN binding"/>
    <property type="evidence" value="ECO:0007669"/>
    <property type="project" value="TreeGrafter"/>
</dbReference>
<feature type="domain" description="NADPH-dependent FMN reductase-like" evidence="1">
    <location>
        <begin position="1"/>
        <end position="138"/>
    </location>
</feature>